<dbReference type="CDD" id="cd21223">
    <property type="entry name" value="CH_ASPM_rpt1"/>
    <property type="match status" value="1"/>
</dbReference>
<feature type="region of interest" description="Disordered" evidence="5">
    <location>
        <begin position="360"/>
        <end position="411"/>
    </location>
</feature>
<feature type="region of interest" description="Disordered" evidence="5">
    <location>
        <begin position="322"/>
        <end position="348"/>
    </location>
</feature>
<dbReference type="OrthoDB" id="76388at2759"/>
<keyword evidence="4" id="KW-0112">Calmodulin-binding</keyword>
<dbReference type="PANTHER" id="PTHR22706:SF1">
    <property type="entry name" value="ASSEMBLY FACTOR FOR SPINDLE MICROTUBULES"/>
    <property type="match status" value="1"/>
</dbReference>
<dbReference type="PANTHER" id="PTHR22706">
    <property type="entry name" value="ASSEMBLY FACTOR FOR SPINDLE MICROTUBULES"/>
    <property type="match status" value="1"/>
</dbReference>
<dbReference type="GO" id="GO:0000278">
    <property type="term" value="P:mitotic cell cycle"/>
    <property type="evidence" value="ECO:0007669"/>
    <property type="project" value="TreeGrafter"/>
</dbReference>
<keyword evidence="3" id="KW-0677">Repeat</keyword>
<dbReference type="AlphaFoldDB" id="A0A6A6WFC6"/>
<dbReference type="SUPFAM" id="SSF47576">
    <property type="entry name" value="Calponin-homology domain, CH-domain"/>
    <property type="match status" value="1"/>
</dbReference>
<dbReference type="Pfam" id="PF00307">
    <property type="entry name" value="CH"/>
    <property type="match status" value="1"/>
</dbReference>
<feature type="region of interest" description="Disordered" evidence="5">
    <location>
        <begin position="257"/>
        <end position="284"/>
    </location>
</feature>
<protein>
    <recommendedName>
        <fullName evidence="6">Calponin-homology (CH) domain-containing protein</fullName>
    </recommendedName>
</protein>
<evidence type="ECO:0000256" key="3">
    <source>
        <dbReference type="ARBA" id="ARBA00022737"/>
    </source>
</evidence>
<reference evidence="7" key="1">
    <citation type="journal article" date="2020" name="Stud. Mycol.">
        <title>101 Dothideomycetes genomes: a test case for predicting lifestyles and emergence of pathogens.</title>
        <authorList>
            <person name="Haridas S."/>
            <person name="Albert R."/>
            <person name="Binder M."/>
            <person name="Bloem J."/>
            <person name="Labutti K."/>
            <person name="Salamov A."/>
            <person name="Andreopoulos B."/>
            <person name="Baker S."/>
            <person name="Barry K."/>
            <person name="Bills G."/>
            <person name="Bluhm B."/>
            <person name="Cannon C."/>
            <person name="Castanera R."/>
            <person name="Culley D."/>
            <person name="Daum C."/>
            <person name="Ezra D."/>
            <person name="Gonzalez J."/>
            <person name="Henrissat B."/>
            <person name="Kuo A."/>
            <person name="Liang C."/>
            <person name="Lipzen A."/>
            <person name="Lutzoni F."/>
            <person name="Magnuson J."/>
            <person name="Mondo S."/>
            <person name="Nolan M."/>
            <person name="Ohm R."/>
            <person name="Pangilinan J."/>
            <person name="Park H.-J."/>
            <person name="Ramirez L."/>
            <person name="Alfaro M."/>
            <person name="Sun H."/>
            <person name="Tritt A."/>
            <person name="Yoshinaga Y."/>
            <person name="Zwiers L.-H."/>
            <person name="Turgeon B."/>
            <person name="Goodwin S."/>
            <person name="Spatafora J."/>
            <person name="Crous P."/>
            <person name="Grigoriev I."/>
        </authorList>
    </citation>
    <scope>NUCLEOTIDE SEQUENCE</scope>
    <source>
        <strain evidence="7">CBS 121739</strain>
    </source>
</reference>
<evidence type="ECO:0000313" key="7">
    <source>
        <dbReference type="EMBL" id="KAF2760690.1"/>
    </source>
</evidence>
<dbReference type="EMBL" id="ML996567">
    <property type="protein sequence ID" value="KAF2760690.1"/>
    <property type="molecule type" value="Genomic_DNA"/>
</dbReference>
<dbReference type="PROSITE" id="PS50096">
    <property type="entry name" value="IQ"/>
    <property type="match status" value="1"/>
</dbReference>
<evidence type="ECO:0000256" key="4">
    <source>
        <dbReference type="ARBA" id="ARBA00022860"/>
    </source>
</evidence>
<dbReference type="InterPro" id="IPR051185">
    <property type="entry name" value="ASPM"/>
</dbReference>
<dbReference type="GeneID" id="54483371"/>
<evidence type="ECO:0000313" key="8">
    <source>
        <dbReference type="Proteomes" id="UP000799437"/>
    </source>
</evidence>
<evidence type="ECO:0000256" key="1">
    <source>
        <dbReference type="ARBA" id="ARBA00004496"/>
    </source>
</evidence>
<evidence type="ECO:0000256" key="2">
    <source>
        <dbReference type="ARBA" id="ARBA00022490"/>
    </source>
</evidence>
<proteinExistence type="predicted"/>
<dbReference type="GO" id="GO:0005516">
    <property type="term" value="F:calmodulin binding"/>
    <property type="evidence" value="ECO:0007669"/>
    <property type="project" value="UniProtKB-KW"/>
</dbReference>
<evidence type="ECO:0000259" key="6">
    <source>
        <dbReference type="PROSITE" id="PS50021"/>
    </source>
</evidence>
<name>A0A6A6WFC6_9PEZI</name>
<comment type="subcellular location">
    <subcellularLocation>
        <location evidence="1">Cytoplasm</location>
    </subcellularLocation>
</comment>
<dbReference type="InterPro" id="IPR036872">
    <property type="entry name" value="CH_dom_sf"/>
</dbReference>
<dbReference type="GO" id="GO:0005737">
    <property type="term" value="C:cytoplasm"/>
    <property type="evidence" value="ECO:0007669"/>
    <property type="project" value="UniProtKB-SubCell"/>
</dbReference>
<gene>
    <name evidence="7" type="ORF">EJ05DRAFT_448863</name>
</gene>
<sequence length="1077" mass="120922">MRRYSAAGTPCPGNSSFGGIYPGPINTNNPPAYLNSTDQYYHTEDTTANLDYTTELKASIRNARPRRPKTLARKNRFDPATEIYIDHQVQAAPDPWLEQAERSVSKNSIRRTSTLLARPAQRLSIAPQASIQGEDTCTIRLTDATERPNRRRISAILEERQTCIEGTRSTGSNQLVKDPRRRTIYVPSEYTTIMTLHPGAPSHHPKTRRAKSPDLGLELVTLSEEETTHLVPAIKQVKASRKSLAVPPKKGVLLPSRRTSQSVSFAPNLPGSETGKENIPPGKTSKSFINMAGQAKIERATTSEAPRKPRVSFLRPRLSTVNDNVAPSGRKRVRIEQAGSEESPAKMIKSRDFSMAATERFVSGRSSATAPTDHASPFRTKRSPPSALRRRPGITTSVAKDSPPLQRFPVLRDDLPRPELYEDNWLDNQEVALSQLINNSFRQHDQTKKRVDPAELRQAILGLYHDPTISQLHKRLQASLSYGALNIPDDVLSSSLRLKDDIGLRQRFLELWVESYNLQVLKAAVEVVVGREVIVPTRNSTGTTLSEQGVRRRLKKALEDFINAFVIRNEDAIKQKSGIGSIASIARAHEPQADSFGSQRWSWRRTVLRSLMIILLLDKAKNANVVTDCLFQTMSAHKTSASVLQQLARMLLPSLGDITRPLGHVQYQVSHTQHLLQEYRYRIRNIATDLRDGVLLARLVELVLYDPVHLLESRDDTITISLPTGDVLQSDVHNEKSSWLLSQHLKLPAASHAQKHYNVQIALSALKGMGGTAFSALDAVTADDIVDGHREKTLGLLWTIVGRWGLKGLVDWKEVEKETDRFRRRSNGNHLNADDDISDDQLPDHGGHSRYEFLLREWTSSIARLHHLHLRNLTTSFADGRIFEAIVDEYLPFCKTPSQPTGQPYQHQFCTHPPMTLAEKLGQVGCSRAFITLFSTPTKHYQIPSKDFILISLAFLASRLIPLSISHRAASVIQRVYRKRISREEARRRIALMRLASHCAVVVRTRERVVGAAIVLQRAWRDWQTRRLESLGKDVMLFQSVARGWQVRTRHGAGRGGTTLGHVLGKSTTRPLYRAGW</sequence>
<accession>A0A6A6WFC6</accession>
<dbReference type="InterPro" id="IPR001715">
    <property type="entry name" value="CH_dom"/>
</dbReference>
<dbReference type="RefSeq" id="XP_033603141.1">
    <property type="nucleotide sequence ID" value="XM_033742317.1"/>
</dbReference>
<keyword evidence="8" id="KW-1185">Reference proteome</keyword>
<dbReference type="GO" id="GO:0051295">
    <property type="term" value="P:establishment of meiotic spindle localization"/>
    <property type="evidence" value="ECO:0007669"/>
    <property type="project" value="TreeGrafter"/>
</dbReference>
<dbReference type="GO" id="GO:0007051">
    <property type="term" value="P:spindle organization"/>
    <property type="evidence" value="ECO:0007669"/>
    <property type="project" value="TreeGrafter"/>
</dbReference>
<dbReference type="Proteomes" id="UP000799437">
    <property type="component" value="Unassembled WGS sequence"/>
</dbReference>
<organism evidence="7 8">
    <name type="scientific">Pseudovirgaria hyperparasitica</name>
    <dbReference type="NCBI Taxonomy" id="470096"/>
    <lineage>
        <taxon>Eukaryota</taxon>
        <taxon>Fungi</taxon>
        <taxon>Dikarya</taxon>
        <taxon>Ascomycota</taxon>
        <taxon>Pezizomycotina</taxon>
        <taxon>Dothideomycetes</taxon>
        <taxon>Dothideomycetes incertae sedis</taxon>
        <taxon>Acrospermales</taxon>
        <taxon>Acrospermaceae</taxon>
        <taxon>Pseudovirgaria</taxon>
    </lineage>
</organism>
<dbReference type="InterPro" id="IPR000048">
    <property type="entry name" value="IQ_motif_EF-hand-BS"/>
</dbReference>
<dbReference type="PROSITE" id="PS50021">
    <property type="entry name" value="CH"/>
    <property type="match status" value="1"/>
</dbReference>
<keyword evidence="2" id="KW-0963">Cytoplasm</keyword>
<evidence type="ECO:0000256" key="5">
    <source>
        <dbReference type="SAM" id="MobiDB-lite"/>
    </source>
</evidence>
<dbReference type="Pfam" id="PF00612">
    <property type="entry name" value="IQ"/>
    <property type="match status" value="1"/>
</dbReference>
<dbReference type="Gene3D" id="1.10.418.10">
    <property type="entry name" value="Calponin-like domain"/>
    <property type="match status" value="1"/>
</dbReference>
<dbReference type="GO" id="GO:0000922">
    <property type="term" value="C:spindle pole"/>
    <property type="evidence" value="ECO:0007669"/>
    <property type="project" value="TreeGrafter"/>
</dbReference>
<feature type="domain" description="Calponin-homology (CH)" evidence="6">
    <location>
        <begin position="662"/>
        <end position="805"/>
    </location>
</feature>